<comment type="caution">
    <text evidence="2">The sequence shown here is derived from an EMBL/GenBank/DDBJ whole genome shotgun (WGS) entry which is preliminary data.</text>
</comment>
<proteinExistence type="predicted"/>
<evidence type="ECO:0000256" key="1">
    <source>
        <dbReference type="SAM" id="SignalP"/>
    </source>
</evidence>
<evidence type="ECO:0000313" key="2">
    <source>
        <dbReference type="EMBL" id="GGE28547.1"/>
    </source>
</evidence>
<dbReference type="AlphaFoldDB" id="A0A8H9G0H9"/>
<sequence length="131" mass="14169">MCKLIVNLKYLLSILFVLSAYCLPAQTVYKTPSGGKYHTATCRYVKNVSHGMSISEAKKLGLTACSQCHPDQSNQRGFVSSGSSKGLGIKAGEAQGANSRSVQCKGTTKKGTRCKHMTKNVNGYCHQHEPK</sequence>
<dbReference type="InterPro" id="IPR043914">
    <property type="entry name" value="DUF5763"/>
</dbReference>
<dbReference type="EMBL" id="BMKM01000008">
    <property type="protein sequence ID" value="GGE28547.1"/>
    <property type="molecule type" value="Genomic_DNA"/>
</dbReference>
<organism evidence="2 3">
    <name type="scientific">Sphingobacterium cellulitidis</name>
    <dbReference type="NCBI Taxonomy" id="1768011"/>
    <lineage>
        <taxon>Bacteria</taxon>
        <taxon>Pseudomonadati</taxon>
        <taxon>Bacteroidota</taxon>
        <taxon>Sphingobacteriia</taxon>
        <taxon>Sphingobacteriales</taxon>
        <taxon>Sphingobacteriaceae</taxon>
        <taxon>Sphingobacterium</taxon>
    </lineage>
</organism>
<gene>
    <name evidence="2" type="ORF">GCM10011516_27820</name>
</gene>
<name>A0A8H9G0H9_9SPHI</name>
<accession>A0A8H9G0H9</accession>
<protein>
    <submittedName>
        <fullName evidence="2">Uncharacterized protein</fullName>
    </submittedName>
</protein>
<keyword evidence="1" id="KW-0732">Signal</keyword>
<feature type="chain" id="PRO_5034138363" evidence="1">
    <location>
        <begin position="20"/>
        <end position="131"/>
    </location>
</feature>
<keyword evidence="3" id="KW-1185">Reference proteome</keyword>
<reference evidence="2" key="2">
    <citation type="submission" date="2020-09" db="EMBL/GenBank/DDBJ databases">
        <authorList>
            <person name="Sun Q."/>
            <person name="Zhou Y."/>
        </authorList>
    </citation>
    <scope>NUCLEOTIDE SEQUENCE</scope>
    <source>
        <strain evidence="2">CGMCC 1.15966</strain>
    </source>
</reference>
<evidence type="ECO:0000313" key="3">
    <source>
        <dbReference type="Proteomes" id="UP000614460"/>
    </source>
</evidence>
<dbReference type="Pfam" id="PF19067">
    <property type="entry name" value="DUF5763"/>
    <property type="match status" value="1"/>
</dbReference>
<dbReference type="Proteomes" id="UP000614460">
    <property type="component" value="Unassembled WGS sequence"/>
</dbReference>
<feature type="signal peptide" evidence="1">
    <location>
        <begin position="1"/>
        <end position="19"/>
    </location>
</feature>
<reference evidence="2" key="1">
    <citation type="journal article" date="2014" name="Int. J. Syst. Evol. Microbiol.">
        <title>Complete genome sequence of Corynebacterium casei LMG S-19264T (=DSM 44701T), isolated from a smear-ripened cheese.</title>
        <authorList>
            <consortium name="US DOE Joint Genome Institute (JGI-PGF)"/>
            <person name="Walter F."/>
            <person name="Albersmeier A."/>
            <person name="Kalinowski J."/>
            <person name="Ruckert C."/>
        </authorList>
    </citation>
    <scope>NUCLEOTIDE SEQUENCE</scope>
    <source>
        <strain evidence="2">CGMCC 1.15966</strain>
    </source>
</reference>